<accession>A0A1B0ZHU0</accession>
<organism evidence="4 5">
    <name type="scientific">Dermabacter vaginalis</name>
    <dbReference type="NCBI Taxonomy" id="1630135"/>
    <lineage>
        <taxon>Bacteria</taxon>
        <taxon>Bacillati</taxon>
        <taxon>Actinomycetota</taxon>
        <taxon>Actinomycetes</taxon>
        <taxon>Micrococcales</taxon>
        <taxon>Dermabacteraceae</taxon>
        <taxon>Dermabacter</taxon>
    </lineage>
</organism>
<dbReference type="PANTHER" id="PTHR40562:SF1">
    <property type="entry name" value="NITRITE REDUCTASE (NADH) SMALL SUBUNIT"/>
    <property type="match status" value="1"/>
</dbReference>
<evidence type="ECO:0000256" key="1">
    <source>
        <dbReference type="ARBA" id="ARBA00023002"/>
    </source>
</evidence>
<gene>
    <name evidence="4" type="ORF">DAD186_09580</name>
</gene>
<dbReference type="Gene3D" id="2.102.10.10">
    <property type="entry name" value="Rieske [2Fe-2S] iron-sulphur domain"/>
    <property type="match status" value="1"/>
</dbReference>
<dbReference type="InterPro" id="IPR017881">
    <property type="entry name" value="NirD"/>
</dbReference>
<dbReference type="KEGG" id="dva:DAD186_09580"/>
<protein>
    <submittedName>
        <fullName evidence="4">Nitrite reductase [NAD(P)H], small subunit</fullName>
        <ecNumber evidence="4">1.7.1.4</ecNumber>
    </submittedName>
</protein>
<sequence length="117" mass="12803">MSNWQSICKETDINQDLPEAALFGTEQVAVVKAWNGKIYVVSNVDPRTQQGVMSRGIVGDRTVEGASRPTLASPIYKEVYDLENGQCYGSDAYTLPVYDSRVSDGVIEVDLDSKNPA</sequence>
<dbReference type="Pfam" id="PF13806">
    <property type="entry name" value="Rieske_2"/>
    <property type="match status" value="1"/>
</dbReference>
<dbReference type="PROSITE" id="PS51300">
    <property type="entry name" value="NIRD"/>
    <property type="match status" value="1"/>
</dbReference>
<feature type="domain" description="Rieske-like [2Fe-2S]" evidence="3">
    <location>
        <begin position="3"/>
        <end position="109"/>
    </location>
</feature>
<dbReference type="GO" id="GO:0008942">
    <property type="term" value="F:nitrite reductase [NAD(P)H] activity"/>
    <property type="evidence" value="ECO:0007669"/>
    <property type="project" value="UniProtKB-EC"/>
</dbReference>
<dbReference type="AlphaFoldDB" id="A0A1B0ZHU0"/>
<dbReference type="InterPro" id="IPR036922">
    <property type="entry name" value="Rieske_2Fe-2S_sf"/>
</dbReference>
<dbReference type="Proteomes" id="UP000092596">
    <property type="component" value="Chromosome"/>
</dbReference>
<reference evidence="4 5" key="1">
    <citation type="submission" date="2015-06" db="EMBL/GenBank/DDBJ databases">
        <title>Investigation of pathophysiology for high-risk pregnancy and development of treatment modality based on it.</title>
        <authorList>
            <person name="Kim B.-C."/>
            <person name="Lim S."/>
        </authorList>
    </citation>
    <scope>NUCLEOTIDE SEQUENCE [LARGE SCALE GENOMIC DNA]</scope>
    <source>
        <strain evidence="4 5">AD1-86</strain>
    </source>
</reference>
<evidence type="ECO:0000313" key="4">
    <source>
        <dbReference type="EMBL" id="ANP27508.1"/>
    </source>
</evidence>
<dbReference type="STRING" id="1630135.DAD186_09580"/>
<evidence type="ECO:0000313" key="5">
    <source>
        <dbReference type="Proteomes" id="UP000092596"/>
    </source>
</evidence>
<dbReference type="PANTHER" id="PTHR40562">
    <property type="match status" value="1"/>
</dbReference>
<dbReference type="GO" id="GO:0042128">
    <property type="term" value="P:nitrate assimilation"/>
    <property type="evidence" value="ECO:0007669"/>
    <property type="project" value="UniProtKB-KW"/>
</dbReference>
<name>A0A1B0ZHU0_9MICO</name>
<dbReference type="EMBL" id="CP012117">
    <property type="protein sequence ID" value="ANP27508.1"/>
    <property type="molecule type" value="Genomic_DNA"/>
</dbReference>
<keyword evidence="2" id="KW-0534">Nitrate assimilation</keyword>
<evidence type="ECO:0000259" key="3">
    <source>
        <dbReference type="Pfam" id="PF13806"/>
    </source>
</evidence>
<proteinExistence type="predicted"/>
<dbReference type="EC" id="1.7.1.4" evidence="4"/>
<dbReference type="NCBIfam" id="TIGR02378">
    <property type="entry name" value="nirD_assim_sml"/>
    <property type="match status" value="1"/>
</dbReference>
<dbReference type="PATRIC" id="fig|1630135.4.peg.957"/>
<keyword evidence="1 4" id="KW-0560">Oxidoreductase</keyword>
<dbReference type="SUPFAM" id="SSF50022">
    <property type="entry name" value="ISP domain"/>
    <property type="match status" value="1"/>
</dbReference>
<dbReference type="GO" id="GO:0051537">
    <property type="term" value="F:2 iron, 2 sulfur cluster binding"/>
    <property type="evidence" value="ECO:0007669"/>
    <property type="project" value="InterPro"/>
</dbReference>
<dbReference type="RefSeq" id="WP_065247704.1">
    <property type="nucleotide sequence ID" value="NZ_CP012117.1"/>
</dbReference>
<dbReference type="InterPro" id="IPR012748">
    <property type="entry name" value="Rieske-like_NirD"/>
</dbReference>
<evidence type="ECO:0000256" key="2">
    <source>
        <dbReference type="ARBA" id="ARBA00023063"/>
    </source>
</evidence>